<dbReference type="SUPFAM" id="SSF53213">
    <property type="entry name" value="LigB-like"/>
    <property type="match status" value="1"/>
</dbReference>
<dbReference type="Gene3D" id="3.40.830.10">
    <property type="entry name" value="LigB-like"/>
    <property type="match status" value="1"/>
</dbReference>
<evidence type="ECO:0000313" key="7">
    <source>
        <dbReference type="EMBL" id="MDR7377856.1"/>
    </source>
</evidence>
<feature type="domain" description="Extradiol ring-cleavage dioxygenase class III enzyme subunit B" evidence="6">
    <location>
        <begin position="44"/>
        <end position="293"/>
    </location>
</feature>
<dbReference type="InterPro" id="IPR014436">
    <property type="entry name" value="Extradiol_dOase_DODA"/>
</dbReference>
<dbReference type="RefSeq" id="WP_405048644.1">
    <property type="nucleotide sequence ID" value="NZ_JAVDXT010000002.1"/>
</dbReference>
<keyword evidence="3" id="KW-0479">Metal-binding</keyword>
<gene>
    <name evidence="7" type="ORF">J2X19_002535</name>
</gene>
<organism evidence="7 8">
    <name type="scientific">Rhodoferax ferrireducens</name>
    <dbReference type="NCBI Taxonomy" id="192843"/>
    <lineage>
        <taxon>Bacteria</taxon>
        <taxon>Pseudomonadati</taxon>
        <taxon>Pseudomonadota</taxon>
        <taxon>Betaproteobacteria</taxon>
        <taxon>Burkholderiales</taxon>
        <taxon>Comamonadaceae</taxon>
        <taxon>Rhodoferax</taxon>
    </lineage>
</organism>
<accession>A0ABU2C946</accession>
<dbReference type="EC" id="1.13.11.-" evidence="7"/>
<comment type="similarity">
    <text evidence="2">Belongs to the DODA-type extradiol aromatic ring-opening dioxygenase family.</text>
</comment>
<sequence length="303" mass="32932">MQRRTLLSLGGTAAAAGTLVNFSPVADARSLLATLQPSPRMPVLFLGHGSPMNAIDDNAYRRSWQALGQEFGKTLPRPQLILCISAHWLTRGWWLTGMAQPKTIHDFGGFPQALFDQQYPAPGAPQLAQQIAAGLRPAGPVAVGLDKEEWGLDHGTWSVLKPMFPQAEIPVLQLSMDYGRLPAEHYQLGQQLKALRQRGVLVVGSGNIVHNLRATQRQAAADQAYDWALEFDQTIGGYLQKGDLAALAGFQSLGRVAQMAHPSHDHYLPLLYAAGAVDASEAPRFFNTSFQSASISMRSVVWG</sequence>
<evidence type="ECO:0000256" key="1">
    <source>
        <dbReference type="ARBA" id="ARBA00001947"/>
    </source>
</evidence>
<evidence type="ECO:0000256" key="5">
    <source>
        <dbReference type="ARBA" id="ARBA00023002"/>
    </source>
</evidence>
<dbReference type="EMBL" id="JAVDXT010000002">
    <property type="protein sequence ID" value="MDR7377856.1"/>
    <property type="molecule type" value="Genomic_DNA"/>
</dbReference>
<comment type="caution">
    <text evidence="7">The sequence shown here is derived from an EMBL/GenBank/DDBJ whole genome shotgun (WGS) entry which is preliminary data.</text>
</comment>
<keyword evidence="5 7" id="KW-0560">Oxidoreductase</keyword>
<reference evidence="7 8" key="1">
    <citation type="submission" date="2023-07" db="EMBL/GenBank/DDBJ databases">
        <title>Sorghum-associated microbial communities from plants grown in Nebraska, USA.</title>
        <authorList>
            <person name="Schachtman D."/>
        </authorList>
    </citation>
    <scope>NUCLEOTIDE SEQUENCE [LARGE SCALE GENOMIC DNA]</scope>
    <source>
        <strain evidence="7 8">BE313</strain>
    </source>
</reference>
<dbReference type="PANTHER" id="PTHR30096">
    <property type="entry name" value="4,5-DOPA DIOXYGENASE EXTRADIOL-LIKE PROTEIN"/>
    <property type="match status" value="1"/>
</dbReference>
<comment type="cofactor">
    <cofactor evidence="1">
        <name>Zn(2+)</name>
        <dbReference type="ChEBI" id="CHEBI:29105"/>
    </cofactor>
</comment>
<dbReference type="CDD" id="cd07363">
    <property type="entry name" value="45_DOPA_Dioxygenase"/>
    <property type="match status" value="1"/>
</dbReference>
<evidence type="ECO:0000256" key="4">
    <source>
        <dbReference type="ARBA" id="ARBA00022833"/>
    </source>
</evidence>
<evidence type="ECO:0000256" key="3">
    <source>
        <dbReference type="ARBA" id="ARBA00022723"/>
    </source>
</evidence>
<proteinExistence type="inferred from homology"/>
<evidence type="ECO:0000259" key="6">
    <source>
        <dbReference type="Pfam" id="PF02900"/>
    </source>
</evidence>
<dbReference type="PIRSF" id="PIRSF006157">
    <property type="entry name" value="Doxgns_DODA"/>
    <property type="match status" value="1"/>
</dbReference>
<dbReference type="Proteomes" id="UP001180487">
    <property type="component" value="Unassembled WGS sequence"/>
</dbReference>
<protein>
    <submittedName>
        <fullName evidence="7">4,5-DOPA dioxygenase extradiol</fullName>
        <ecNumber evidence="7">1.13.11.-</ecNumber>
    </submittedName>
</protein>
<dbReference type="NCBIfam" id="NF007914">
    <property type="entry name" value="PRK10628.1"/>
    <property type="match status" value="1"/>
</dbReference>
<dbReference type="InterPro" id="IPR004183">
    <property type="entry name" value="Xdiol_dOase_suB"/>
</dbReference>
<keyword evidence="8" id="KW-1185">Reference proteome</keyword>
<keyword evidence="7" id="KW-0223">Dioxygenase</keyword>
<evidence type="ECO:0000313" key="8">
    <source>
        <dbReference type="Proteomes" id="UP001180487"/>
    </source>
</evidence>
<name>A0ABU2C946_9BURK</name>
<evidence type="ECO:0000256" key="2">
    <source>
        <dbReference type="ARBA" id="ARBA00007581"/>
    </source>
</evidence>
<dbReference type="GO" id="GO:0051213">
    <property type="term" value="F:dioxygenase activity"/>
    <property type="evidence" value="ECO:0007669"/>
    <property type="project" value="UniProtKB-KW"/>
</dbReference>
<keyword evidence="4" id="KW-0862">Zinc</keyword>
<dbReference type="PANTHER" id="PTHR30096:SF0">
    <property type="entry name" value="4,5-DOPA DIOXYGENASE EXTRADIOL-LIKE PROTEIN"/>
    <property type="match status" value="1"/>
</dbReference>
<dbReference type="Pfam" id="PF02900">
    <property type="entry name" value="LigB"/>
    <property type="match status" value="1"/>
</dbReference>